<evidence type="ECO:0000256" key="1">
    <source>
        <dbReference type="ARBA" id="ARBA00022670"/>
    </source>
</evidence>
<evidence type="ECO:0000313" key="6">
    <source>
        <dbReference type="Proteomes" id="UP000437748"/>
    </source>
</evidence>
<dbReference type="Gene3D" id="3.40.630.10">
    <property type="entry name" value="Zn peptidases"/>
    <property type="match status" value="1"/>
</dbReference>
<evidence type="ECO:0000256" key="2">
    <source>
        <dbReference type="ARBA" id="ARBA00022723"/>
    </source>
</evidence>
<accession>A0A6N6VV11</accession>
<organism evidence="5 6">
    <name type="scientific">Silvanigrella paludirubra</name>
    <dbReference type="NCBI Taxonomy" id="2499159"/>
    <lineage>
        <taxon>Bacteria</taxon>
        <taxon>Pseudomonadati</taxon>
        <taxon>Bdellovibrionota</taxon>
        <taxon>Oligoflexia</taxon>
        <taxon>Silvanigrellales</taxon>
        <taxon>Silvanigrellaceae</taxon>
        <taxon>Silvanigrella</taxon>
    </lineage>
</organism>
<dbReference type="SUPFAM" id="SSF53187">
    <property type="entry name" value="Zn-dependent exopeptidases"/>
    <property type="match status" value="1"/>
</dbReference>
<dbReference type="InterPro" id="IPR002933">
    <property type="entry name" value="Peptidase_M20"/>
</dbReference>
<dbReference type="PANTHER" id="PTHR43270">
    <property type="entry name" value="BETA-ALA-HIS DIPEPTIDASE"/>
    <property type="match status" value="1"/>
</dbReference>
<dbReference type="InterPro" id="IPR011650">
    <property type="entry name" value="Peptidase_M20_dimer"/>
</dbReference>
<dbReference type="InterPro" id="IPR051458">
    <property type="entry name" value="Cyt/Met_Dipeptidase"/>
</dbReference>
<reference evidence="5 6" key="1">
    <citation type="submission" date="2019-10" db="EMBL/GenBank/DDBJ databases">
        <title>New species of Slilvanegrellaceae.</title>
        <authorList>
            <person name="Pitt A."/>
            <person name="Hahn M.W."/>
        </authorList>
    </citation>
    <scope>NUCLEOTIDE SEQUENCE [LARGE SCALE GENOMIC DNA]</scope>
    <source>
        <strain evidence="5 6">SP-Ram-0.45-NSY-1</strain>
    </source>
</reference>
<keyword evidence="1" id="KW-0645">Protease</keyword>
<feature type="domain" description="Peptidase M20 dimerisation" evidence="4">
    <location>
        <begin position="226"/>
        <end position="382"/>
    </location>
</feature>
<protein>
    <submittedName>
        <fullName evidence="5">M20/M25/M40 family metallo-hydrolase</fullName>
    </submittedName>
</protein>
<dbReference type="OrthoDB" id="9809784at2"/>
<dbReference type="GO" id="GO:0046872">
    <property type="term" value="F:metal ion binding"/>
    <property type="evidence" value="ECO:0007669"/>
    <property type="project" value="UniProtKB-KW"/>
</dbReference>
<name>A0A6N6VV11_9BACT</name>
<dbReference type="Pfam" id="PF07687">
    <property type="entry name" value="M20_dimer"/>
    <property type="match status" value="1"/>
</dbReference>
<keyword evidence="3 5" id="KW-0378">Hydrolase</keyword>
<dbReference type="RefSeq" id="WP_153417960.1">
    <property type="nucleotide sequence ID" value="NZ_WFLM01000001.1"/>
</dbReference>
<dbReference type="Proteomes" id="UP000437748">
    <property type="component" value="Unassembled WGS sequence"/>
</dbReference>
<dbReference type="NCBIfam" id="NF005914">
    <property type="entry name" value="PRK07907.1"/>
    <property type="match status" value="1"/>
</dbReference>
<keyword evidence="6" id="KW-1185">Reference proteome</keyword>
<dbReference type="PANTHER" id="PTHR43270:SF12">
    <property type="entry name" value="SUCCINYL-DIAMINOPIMELATE DESUCCINYLASE"/>
    <property type="match status" value="1"/>
</dbReference>
<proteinExistence type="predicted"/>
<dbReference type="Gene3D" id="3.30.70.360">
    <property type="match status" value="1"/>
</dbReference>
<evidence type="ECO:0000313" key="5">
    <source>
        <dbReference type="EMBL" id="KAB8040445.1"/>
    </source>
</evidence>
<dbReference type="EMBL" id="WFLM01000001">
    <property type="protein sequence ID" value="KAB8040445.1"/>
    <property type="molecule type" value="Genomic_DNA"/>
</dbReference>
<dbReference type="AlphaFoldDB" id="A0A6N6VV11"/>
<keyword evidence="2" id="KW-0479">Metal-binding</keyword>
<evidence type="ECO:0000259" key="4">
    <source>
        <dbReference type="Pfam" id="PF07687"/>
    </source>
</evidence>
<dbReference type="GO" id="GO:0006508">
    <property type="term" value="P:proteolysis"/>
    <property type="evidence" value="ECO:0007669"/>
    <property type="project" value="UniProtKB-KW"/>
</dbReference>
<evidence type="ECO:0000256" key="3">
    <source>
        <dbReference type="ARBA" id="ARBA00022801"/>
    </source>
</evidence>
<comment type="caution">
    <text evidence="5">The sequence shown here is derived from an EMBL/GenBank/DDBJ whole genome shotgun (WGS) entry which is preliminary data.</text>
</comment>
<sequence>MNNINHTHSSTCGCKNEKGDPLFTTAPSAATQKALNYCESNLKNEYENLKKLVKIPSVSLNGFDENEVKLSAEATAETLRNAGLENVEVLELSKGVHPYVYAEWLHKPDAPTLLLYAHHDVQPPGREEKWNSNPFIPTEKNGRLYGRGTADDKAGIIAHTAAISAYLKTMGELPVNVKVIIEGEEEIGSNNLAQFVRSHKNKLKADGIIVTDCANVDSGIPSITTALRGLVAVDIEVEALDHPVHSGLWGGILPDPVIALSHILSSLSDEKGNIKVKGILDDIRPLTNEERTQFSNLKMENIARGATGLLNGLPFIAPESEFAERLWRYPSLSINAIQSGSKKLVSNIIQDAAWARVSIRIVPDMKPQDILNKLTKHIEMICPPGFRLKVTSESASNWWSIADPKADVYQIAARSLEKGYAHTTQFIGCGASIPFVQPLSDEFGGIPAILVGVEDPYTNAHSENESLLLSDFKKSILGQIHMLADLAKYKKS</sequence>
<dbReference type="Pfam" id="PF01546">
    <property type="entry name" value="Peptidase_M20"/>
    <property type="match status" value="1"/>
</dbReference>
<gene>
    <name evidence="5" type="ORF">GCL60_00590</name>
</gene>
<dbReference type="GO" id="GO:0008233">
    <property type="term" value="F:peptidase activity"/>
    <property type="evidence" value="ECO:0007669"/>
    <property type="project" value="UniProtKB-KW"/>
</dbReference>